<gene>
    <name evidence="2" type="ORF">MNEG_10739</name>
</gene>
<feature type="compositionally biased region" description="Gly residues" evidence="1">
    <location>
        <begin position="364"/>
        <end position="375"/>
    </location>
</feature>
<dbReference type="AlphaFoldDB" id="A0A0D2M0R8"/>
<name>A0A0D2M0R8_9CHLO</name>
<organism evidence="2 3">
    <name type="scientific">Monoraphidium neglectum</name>
    <dbReference type="NCBI Taxonomy" id="145388"/>
    <lineage>
        <taxon>Eukaryota</taxon>
        <taxon>Viridiplantae</taxon>
        <taxon>Chlorophyta</taxon>
        <taxon>core chlorophytes</taxon>
        <taxon>Chlorophyceae</taxon>
        <taxon>CS clade</taxon>
        <taxon>Sphaeropleales</taxon>
        <taxon>Selenastraceae</taxon>
        <taxon>Monoraphidium</taxon>
    </lineage>
</organism>
<feature type="compositionally biased region" description="Acidic residues" evidence="1">
    <location>
        <begin position="385"/>
        <end position="395"/>
    </location>
</feature>
<reference evidence="2 3" key="1">
    <citation type="journal article" date="2013" name="BMC Genomics">
        <title>Reconstruction of the lipid metabolism for the microalga Monoraphidium neglectum from its genome sequence reveals characteristics suitable for biofuel production.</title>
        <authorList>
            <person name="Bogen C."/>
            <person name="Al-Dilaimi A."/>
            <person name="Albersmeier A."/>
            <person name="Wichmann J."/>
            <person name="Grundmann M."/>
            <person name="Rupp O."/>
            <person name="Lauersen K.J."/>
            <person name="Blifernez-Klassen O."/>
            <person name="Kalinowski J."/>
            <person name="Goesmann A."/>
            <person name="Mussgnug J.H."/>
            <person name="Kruse O."/>
        </authorList>
    </citation>
    <scope>NUCLEOTIDE SEQUENCE [LARGE SCALE GENOMIC DNA]</scope>
    <source>
        <strain evidence="2 3">SAG 48.87</strain>
    </source>
</reference>
<dbReference type="EMBL" id="KK102658">
    <property type="protein sequence ID" value="KIY97224.1"/>
    <property type="molecule type" value="Genomic_DNA"/>
</dbReference>
<dbReference type="KEGG" id="mng:MNEG_10739"/>
<dbReference type="RefSeq" id="XP_013896244.1">
    <property type="nucleotide sequence ID" value="XM_014040790.1"/>
</dbReference>
<evidence type="ECO:0000256" key="1">
    <source>
        <dbReference type="SAM" id="MobiDB-lite"/>
    </source>
</evidence>
<dbReference type="OrthoDB" id="540479at2759"/>
<evidence type="ECO:0000313" key="3">
    <source>
        <dbReference type="Proteomes" id="UP000054498"/>
    </source>
</evidence>
<evidence type="ECO:0000313" key="2">
    <source>
        <dbReference type="EMBL" id="KIY97224.1"/>
    </source>
</evidence>
<proteinExistence type="predicted"/>
<dbReference type="Proteomes" id="UP000054498">
    <property type="component" value="Unassembled WGS sequence"/>
</dbReference>
<accession>A0A0D2M0R8</accession>
<dbReference type="GeneID" id="25727931"/>
<dbReference type="STRING" id="145388.A0A0D2M0R8"/>
<feature type="region of interest" description="Disordered" evidence="1">
    <location>
        <begin position="320"/>
        <end position="420"/>
    </location>
</feature>
<protein>
    <submittedName>
        <fullName evidence="2">Uncharacterized protein</fullName>
    </submittedName>
</protein>
<keyword evidence="3" id="KW-1185">Reference proteome</keyword>
<sequence length="420" mass="42188">MSLSIDGKLRNRVFDSWRLGHDPGPLRAAAPLPAPVRLAASDAVDYLHTRAAALRNHLVQSAGRFYVLTGAAGGALEVFEVAPGEGGGVPLAVVPLAELPALEAADPTTQPAEPPLDASLAAAPLAPLAGAEGGAGRLLLVSEGRGDLRAVELREGGAVLRSAPLFPLRPRAPLAGVRPFVLLEAFPAAGAGEPRRWHGGLSWVGRPWMGRRWPAALPFGGPPPPGLWAPGWEAPWGLVHCIVWAVKEAPPGGLSSGARRHCEVWALLLRVESHAGDACEGGAAPPPLSLSLESAQRLQATADVPHACAAAPRAGALLLAAAPPPDGEEDAGAHTHAGLGAASGGSGADGAAAPAKQSPSAGEPGTGGAGAGGRGEGVDAVGEGEGGDEEDDGDDVDPRTLAQAVARLAQFTSEEHLGGA</sequence>